<feature type="domain" description="Heterokaryon incompatibility" evidence="1">
    <location>
        <begin position="1"/>
        <end position="80"/>
    </location>
</feature>
<protein>
    <submittedName>
        <fullName evidence="2">Heterokaryon incompatibility</fullName>
    </submittedName>
</protein>
<gene>
    <name evidence="2" type="ORF">B0J13DRAFT_453493</name>
</gene>
<dbReference type="Pfam" id="PF06985">
    <property type="entry name" value="HET"/>
    <property type="match status" value="1"/>
</dbReference>
<evidence type="ECO:0000313" key="3">
    <source>
        <dbReference type="Proteomes" id="UP000717696"/>
    </source>
</evidence>
<dbReference type="PANTHER" id="PTHR24148:SF64">
    <property type="entry name" value="HETEROKARYON INCOMPATIBILITY DOMAIN-CONTAINING PROTEIN"/>
    <property type="match status" value="1"/>
</dbReference>
<dbReference type="OrthoDB" id="3477286at2759"/>
<dbReference type="InterPro" id="IPR010730">
    <property type="entry name" value="HET"/>
</dbReference>
<name>A0A9P9ISQ0_9HYPO</name>
<accession>A0A9P9ISQ0</accession>
<dbReference type="EMBL" id="JAGMUU010000021">
    <property type="protein sequence ID" value="KAH7129649.1"/>
    <property type="molecule type" value="Genomic_DNA"/>
</dbReference>
<organism evidence="2 3">
    <name type="scientific">Dactylonectria estremocensis</name>
    <dbReference type="NCBI Taxonomy" id="1079267"/>
    <lineage>
        <taxon>Eukaryota</taxon>
        <taxon>Fungi</taxon>
        <taxon>Dikarya</taxon>
        <taxon>Ascomycota</taxon>
        <taxon>Pezizomycotina</taxon>
        <taxon>Sordariomycetes</taxon>
        <taxon>Hypocreomycetidae</taxon>
        <taxon>Hypocreales</taxon>
        <taxon>Nectriaceae</taxon>
        <taxon>Dactylonectria</taxon>
    </lineage>
</organism>
<evidence type="ECO:0000259" key="1">
    <source>
        <dbReference type="Pfam" id="PF06985"/>
    </source>
</evidence>
<feature type="non-terminal residue" evidence="2">
    <location>
        <position position="1"/>
    </location>
</feature>
<evidence type="ECO:0000313" key="2">
    <source>
        <dbReference type="EMBL" id="KAH7129649.1"/>
    </source>
</evidence>
<dbReference type="PANTHER" id="PTHR24148">
    <property type="entry name" value="ANKYRIN REPEAT DOMAIN-CONTAINING PROTEIN 39 HOMOLOG-RELATED"/>
    <property type="match status" value="1"/>
</dbReference>
<comment type="caution">
    <text evidence="2">The sequence shown here is derived from an EMBL/GenBank/DDBJ whole genome shotgun (WGS) entry which is preliminary data.</text>
</comment>
<dbReference type="InterPro" id="IPR052895">
    <property type="entry name" value="HetReg/Transcr_Mod"/>
</dbReference>
<dbReference type="AlphaFoldDB" id="A0A9P9ISQ0"/>
<reference evidence="2" key="1">
    <citation type="journal article" date="2021" name="Nat. Commun.">
        <title>Genetic determinants of endophytism in the Arabidopsis root mycobiome.</title>
        <authorList>
            <person name="Mesny F."/>
            <person name="Miyauchi S."/>
            <person name="Thiergart T."/>
            <person name="Pickel B."/>
            <person name="Atanasova L."/>
            <person name="Karlsson M."/>
            <person name="Huettel B."/>
            <person name="Barry K.W."/>
            <person name="Haridas S."/>
            <person name="Chen C."/>
            <person name="Bauer D."/>
            <person name="Andreopoulos W."/>
            <person name="Pangilinan J."/>
            <person name="LaButti K."/>
            <person name="Riley R."/>
            <person name="Lipzen A."/>
            <person name="Clum A."/>
            <person name="Drula E."/>
            <person name="Henrissat B."/>
            <person name="Kohler A."/>
            <person name="Grigoriev I.V."/>
            <person name="Martin F.M."/>
            <person name="Hacquard S."/>
        </authorList>
    </citation>
    <scope>NUCLEOTIDE SEQUENCE</scope>
    <source>
        <strain evidence="2">MPI-CAGE-AT-0021</strain>
    </source>
</reference>
<proteinExistence type="predicted"/>
<keyword evidence="3" id="KW-1185">Reference proteome</keyword>
<dbReference type="Proteomes" id="UP000717696">
    <property type="component" value="Unassembled WGS sequence"/>
</dbReference>
<sequence>EKSRQVPMMLEIYGKAQRVCVWLGEGDETSKKAIRFIHNDLLDLKKFDQLCRNDQYGDQWIALIQFMEQPWFSRRWVIQEIALAD</sequence>